<name>A0A5B8CR31_9PROT</name>
<dbReference type="Gene3D" id="3.60.15.10">
    <property type="entry name" value="Ribonuclease Z/Hydroxyacylglutathione hydrolase-like"/>
    <property type="match status" value="1"/>
</dbReference>
<dbReference type="Pfam" id="PF12706">
    <property type="entry name" value="Lactamase_B_2"/>
    <property type="match status" value="1"/>
</dbReference>
<protein>
    <submittedName>
        <fullName evidence="2">MBL fold metallo-hydrolase</fullName>
    </submittedName>
</protein>
<evidence type="ECO:0000259" key="1">
    <source>
        <dbReference type="SMART" id="SM00849"/>
    </source>
</evidence>
<reference evidence="3" key="1">
    <citation type="journal article" date="2019" name="ISME J.">
        <title>Evolution in action: habitat transition from sediment to the pelagial leads to genome streamlining in Methylophilaceae.</title>
        <authorList>
            <person name="Salcher M."/>
            <person name="Schaefle D."/>
            <person name="Kaspar M."/>
            <person name="Neuenschwander S.M."/>
            <person name="Ghai R."/>
        </authorList>
    </citation>
    <scope>NUCLEOTIDE SEQUENCE [LARGE SCALE GENOMIC DNA]</scope>
    <source>
        <strain evidence="3">MMS-M-51</strain>
    </source>
</reference>
<dbReference type="RefSeq" id="WP_140002571.1">
    <property type="nucleotide sequence ID" value="NZ_CP040946.1"/>
</dbReference>
<dbReference type="InterPro" id="IPR001279">
    <property type="entry name" value="Metallo-B-lactamas"/>
</dbReference>
<dbReference type="SUPFAM" id="SSF56281">
    <property type="entry name" value="Metallo-hydrolase/oxidoreductase"/>
    <property type="match status" value="1"/>
</dbReference>
<dbReference type="GO" id="GO:0016787">
    <property type="term" value="F:hydrolase activity"/>
    <property type="evidence" value="ECO:0007669"/>
    <property type="project" value="UniProtKB-KW"/>
</dbReference>
<gene>
    <name evidence="2" type="ORF">FIU01_02380</name>
</gene>
<accession>A0A5B8CR31</accession>
<dbReference type="PANTHER" id="PTHR47619">
    <property type="entry name" value="METALLO-HYDROLASE YYCJ-RELATED"/>
    <property type="match status" value="1"/>
</dbReference>
<evidence type="ECO:0000313" key="2">
    <source>
        <dbReference type="EMBL" id="QDC43486.1"/>
    </source>
</evidence>
<dbReference type="InterPro" id="IPR036866">
    <property type="entry name" value="RibonucZ/Hydroxyglut_hydro"/>
</dbReference>
<keyword evidence="3" id="KW-1185">Reference proteome</keyword>
<evidence type="ECO:0000313" key="3">
    <source>
        <dbReference type="Proteomes" id="UP000311008"/>
    </source>
</evidence>
<dbReference type="InterPro" id="IPR052533">
    <property type="entry name" value="WalJ/YycJ-like"/>
</dbReference>
<dbReference type="EMBL" id="CP040946">
    <property type="protein sequence ID" value="QDC43486.1"/>
    <property type="molecule type" value="Genomic_DNA"/>
</dbReference>
<sequence>MQFASLGSGSAGNATLIEAGETRLLLDCGFSVKETVQRLARLQRQPEQLTGILVTHEHDDHARGAFKLAARYQIPVWLTHGTLSMCQRYLPAASQSVKLNIVDAHTVFALQEIEVHPYPVPHDAREPAQFVFSDGVRKFGVLTDVGSVTPHIVLMLQACDGLLLECNHDLEMLRNGPYAYSLKKRVGGWLGHLDNQSSAQLLAKLDNRKLKHLVAAHLSEKNNTPTLAQQALSEVLHCERDWVQIASQQSGLDWRSLI</sequence>
<proteinExistence type="predicted"/>
<feature type="domain" description="Metallo-beta-lactamase" evidence="1">
    <location>
        <begin position="11"/>
        <end position="192"/>
    </location>
</feature>
<dbReference type="Proteomes" id="UP000311008">
    <property type="component" value="Chromosome"/>
</dbReference>
<organism evidence="2 3">
    <name type="scientific">Methylophilus medardicus</name>
    <dbReference type="NCBI Taxonomy" id="2588534"/>
    <lineage>
        <taxon>Bacteria</taxon>
        <taxon>Pseudomonadati</taxon>
        <taxon>Pseudomonadota</taxon>
        <taxon>Betaproteobacteria</taxon>
        <taxon>Nitrosomonadales</taxon>
        <taxon>Methylophilaceae</taxon>
        <taxon>Methylophilus</taxon>
    </lineage>
</organism>
<dbReference type="OrthoDB" id="9803916at2"/>
<dbReference type="PANTHER" id="PTHR47619:SF1">
    <property type="entry name" value="EXODEOXYRIBONUCLEASE WALJ"/>
    <property type="match status" value="1"/>
</dbReference>
<dbReference type="AlphaFoldDB" id="A0A5B8CR31"/>
<keyword evidence="2" id="KW-0378">Hydrolase</keyword>
<dbReference type="SMART" id="SM00849">
    <property type="entry name" value="Lactamase_B"/>
    <property type="match status" value="1"/>
</dbReference>
<dbReference type="KEGG" id="mmec:FIU01_02380"/>